<dbReference type="Pfam" id="PF13561">
    <property type="entry name" value="adh_short_C2"/>
    <property type="match status" value="1"/>
</dbReference>
<dbReference type="Gene3D" id="3.40.50.720">
    <property type="entry name" value="NAD(P)-binding Rossmann-like Domain"/>
    <property type="match status" value="1"/>
</dbReference>
<name>A0A9W6L6A7_9PSEU</name>
<dbReference type="PRINTS" id="PR00080">
    <property type="entry name" value="SDRFAMILY"/>
</dbReference>
<proteinExistence type="inferred from homology"/>
<dbReference type="PANTHER" id="PTHR42760:SF135">
    <property type="entry name" value="BLL7886 PROTEIN"/>
    <property type="match status" value="1"/>
</dbReference>
<evidence type="ECO:0000259" key="3">
    <source>
        <dbReference type="SMART" id="SM00822"/>
    </source>
</evidence>
<dbReference type="RefSeq" id="WP_037050638.1">
    <property type="nucleotide sequence ID" value="NZ_BAAAUZ010000032.1"/>
</dbReference>
<evidence type="ECO:0000313" key="4">
    <source>
        <dbReference type="EMBL" id="GLL14462.1"/>
    </source>
</evidence>
<dbReference type="CDD" id="cd05233">
    <property type="entry name" value="SDR_c"/>
    <property type="match status" value="1"/>
</dbReference>
<dbReference type="AlphaFoldDB" id="A0A9W6L6A7"/>
<dbReference type="InterPro" id="IPR036291">
    <property type="entry name" value="NAD(P)-bd_dom_sf"/>
</dbReference>
<feature type="domain" description="Ketoreductase" evidence="3">
    <location>
        <begin position="5"/>
        <end position="174"/>
    </location>
</feature>
<evidence type="ECO:0000256" key="2">
    <source>
        <dbReference type="ARBA" id="ARBA00023002"/>
    </source>
</evidence>
<reference evidence="4" key="1">
    <citation type="journal article" date="2014" name="Int. J. Syst. Evol. Microbiol.">
        <title>Complete genome sequence of Corynebacterium casei LMG S-19264T (=DSM 44701T), isolated from a smear-ripened cheese.</title>
        <authorList>
            <consortium name="US DOE Joint Genome Institute (JGI-PGF)"/>
            <person name="Walter F."/>
            <person name="Albersmeier A."/>
            <person name="Kalinowski J."/>
            <person name="Ruckert C."/>
        </authorList>
    </citation>
    <scope>NUCLEOTIDE SEQUENCE</scope>
    <source>
        <strain evidence="4">VKM Ac-1069</strain>
    </source>
</reference>
<gene>
    <name evidence="4" type="primary">dthD</name>
    <name evidence="4" type="ORF">GCM10017577_56090</name>
</gene>
<dbReference type="Proteomes" id="UP001143463">
    <property type="component" value="Unassembled WGS sequence"/>
</dbReference>
<dbReference type="FunFam" id="3.40.50.720:FF:000084">
    <property type="entry name" value="Short-chain dehydrogenase reductase"/>
    <property type="match status" value="1"/>
</dbReference>
<evidence type="ECO:0000313" key="5">
    <source>
        <dbReference type="Proteomes" id="UP001143463"/>
    </source>
</evidence>
<dbReference type="InterPro" id="IPR020904">
    <property type="entry name" value="Sc_DH/Rdtase_CS"/>
</dbReference>
<dbReference type="PROSITE" id="PS00061">
    <property type="entry name" value="ADH_SHORT"/>
    <property type="match status" value="1"/>
</dbReference>
<reference evidence="4" key="2">
    <citation type="submission" date="2023-01" db="EMBL/GenBank/DDBJ databases">
        <authorList>
            <person name="Sun Q."/>
            <person name="Evtushenko L."/>
        </authorList>
    </citation>
    <scope>NUCLEOTIDE SEQUENCE</scope>
    <source>
        <strain evidence="4">VKM Ac-1069</strain>
    </source>
</reference>
<accession>A0A9W6L6A7</accession>
<comment type="caution">
    <text evidence="4">The sequence shown here is derived from an EMBL/GenBank/DDBJ whole genome shotgun (WGS) entry which is preliminary data.</text>
</comment>
<sequence length="242" mass="24230">MSPADTVVVTGAGKGIGTAIAHRLAADGRHVWCVDVLADRAEETARALREAGGEATGAHCDVGDPGSVTALWDRLAVAGPVSGLVNNAAVFPRGAALEIGLAEWQQVLAVNLTGAFLMCQAFARQASGSGAVVNVASGQAFRPLAGGAHYAAAKAGLVNLGRVLALEWGPLGLRVNTLVPGLVPSDQSRAAVDDAGFAAQATITPLGRLATPAEVAEGAATLLSASFVTGQVLVVDGGVLRL</sequence>
<dbReference type="SUPFAM" id="SSF51735">
    <property type="entry name" value="NAD(P)-binding Rossmann-fold domains"/>
    <property type="match status" value="1"/>
</dbReference>
<dbReference type="SMART" id="SM00822">
    <property type="entry name" value="PKS_KR"/>
    <property type="match status" value="1"/>
</dbReference>
<keyword evidence="2" id="KW-0560">Oxidoreductase</keyword>
<comment type="similarity">
    <text evidence="1">Belongs to the short-chain dehydrogenases/reductases (SDR) family.</text>
</comment>
<dbReference type="GO" id="GO:0016616">
    <property type="term" value="F:oxidoreductase activity, acting on the CH-OH group of donors, NAD or NADP as acceptor"/>
    <property type="evidence" value="ECO:0007669"/>
    <property type="project" value="TreeGrafter"/>
</dbReference>
<dbReference type="PANTHER" id="PTHR42760">
    <property type="entry name" value="SHORT-CHAIN DEHYDROGENASES/REDUCTASES FAMILY MEMBER"/>
    <property type="match status" value="1"/>
</dbReference>
<dbReference type="EMBL" id="BSFQ01000032">
    <property type="protein sequence ID" value="GLL14462.1"/>
    <property type="molecule type" value="Genomic_DNA"/>
</dbReference>
<keyword evidence="5" id="KW-1185">Reference proteome</keyword>
<dbReference type="InterPro" id="IPR057326">
    <property type="entry name" value="KR_dom"/>
</dbReference>
<dbReference type="PRINTS" id="PR00081">
    <property type="entry name" value="GDHRDH"/>
</dbReference>
<dbReference type="GO" id="GO:0030497">
    <property type="term" value="P:fatty acid elongation"/>
    <property type="evidence" value="ECO:0007669"/>
    <property type="project" value="TreeGrafter"/>
</dbReference>
<organism evidence="4 5">
    <name type="scientific">Pseudonocardia halophobica</name>
    <dbReference type="NCBI Taxonomy" id="29401"/>
    <lineage>
        <taxon>Bacteria</taxon>
        <taxon>Bacillati</taxon>
        <taxon>Actinomycetota</taxon>
        <taxon>Actinomycetes</taxon>
        <taxon>Pseudonocardiales</taxon>
        <taxon>Pseudonocardiaceae</taxon>
        <taxon>Pseudonocardia</taxon>
    </lineage>
</organism>
<evidence type="ECO:0000256" key="1">
    <source>
        <dbReference type="ARBA" id="ARBA00006484"/>
    </source>
</evidence>
<protein>
    <submittedName>
        <fullName evidence="4">D-threitol dehydrogenase</fullName>
    </submittedName>
</protein>
<dbReference type="InterPro" id="IPR002347">
    <property type="entry name" value="SDR_fam"/>
</dbReference>